<evidence type="ECO:0000259" key="3">
    <source>
        <dbReference type="PROSITE" id="PS50206"/>
    </source>
</evidence>
<dbReference type="GO" id="GO:0043828">
    <property type="term" value="F:tRNA 2-selenouridine synthase activity"/>
    <property type="evidence" value="ECO:0007669"/>
    <property type="project" value="UniProtKB-EC"/>
</dbReference>
<dbReference type="EMBL" id="AP021888">
    <property type="protein sequence ID" value="BBP42544.1"/>
    <property type="molecule type" value="Genomic_DNA"/>
</dbReference>
<dbReference type="AlphaFoldDB" id="A0A6F8PKF7"/>
<dbReference type="RefSeq" id="WP_173290066.1">
    <property type="nucleotide sequence ID" value="NZ_AP021888.1"/>
</dbReference>
<dbReference type="HAMAP" id="MF_01622">
    <property type="entry name" value="tRNA_sel_U_synth"/>
    <property type="match status" value="1"/>
</dbReference>
<dbReference type="SMART" id="SM00450">
    <property type="entry name" value="RHOD"/>
    <property type="match status" value="1"/>
</dbReference>
<evidence type="ECO:0000313" key="5">
    <source>
        <dbReference type="Proteomes" id="UP000501466"/>
    </source>
</evidence>
<evidence type="ECO:0000313" key="4">
    <source>
        <dbReference type="EMBL" id="BBP42544.1"/>
    </source>
</evidence>
<organism evidence="4 5">
    <name type="scientific">Thiosulfativibrio zosterae</name>
    <dbReference type="NCBI Taxonomy" id="2675053"/>
    <lineage>
        <taxon>Bacteria</taxon>
        <taxon>Pseudomonadati</taxon>
        <taxon>Pseudomonadota</taxon>
        <taxon>Gammaproteobacteria</taxon>
        <taxon>Thiotrichales</taxon>
        <taxon>Piscirickettsiaceae</taxon>
        <taxon>Thiosulfativibrio</taxon>
    </lineage>
</organism>
<dbReference type="InterPro" id="IPR058840">
    <property type="entry name" value="AAA_SelU"/>
</dbReference>
<dbReference type="InterPro" id="IPR036873">
    <property type="entry name" value="Rhodanese-like_dom_sf"/>
</dbReference>
<dbReference type="InterPro" id="IPR001763">
    <property type="entry name" value="Rhodanese-like_dom"/>
</dbReference>
<dbReference type="PANTHER" id="PTHR30401">
    <property type="entry name" value="TRNA 2-SELENOURIDINE SYNTHASE"/>
    <property type="match status" value="1"/>
</dbReference>
<protein>
    <recommendedName>
        <fullName evidence="2">tRNA 2-selenouridine synthase</fullName>
        <ecNumber evidence="2">2.9.1.3</ecNumber>
    </recommendedName>
</protein>
<comment type="catalytic activity">
    <reaction evidence="2">
        <text>5-methylaminomethyl-2-thiouridine(34) in tRNA + (2E)-geranyl diphosphate = 5-methylaminomethyl-S-(2E)-geranyl-thiouridine(34) in tRNA + diphosphate</text>
        <dbReference type="Rhea" id="RHEA:14085"/>
        <dbReference type="Rhea" id="RHEA-COMP:10195"/>
        <dbReference type="Rhea" id="RHEA-COMP:14654"/>
        <dbReference type="ChEBI" id="CHEBI:33019"/>
        <dbReference type="ChEBI" id="CHEBI:58057"/>
        <dbReference type="ChEBI" id="CHEBI:74455"/>
        <dbReference type="ChEBI" id="CHEBI:140632"/>
    </reaction>
</comment>
<comment type="catalytic activity">
    <reaction evidence="2">
        <text>5-methylaminomethyl-2-thiouridine(34) in tRNA + selenophosphate + (2E)-geranyl diphosphate + H2O + H(+) = 5-methylaminomethyl-2-selenouridine(34) in tRNA + (2E)-thiogeraniol + phosphate + diphosphate</text>
        <dbReference type="Rhea" id="RHEA:42716"/>
        <dbReference type="Rhea" id="RHEA-COMP:10195"/>
        <dbReference type="Rhea" id="RHEA-COMP:10196"/>
        <dbReference type="ChEBI" id="CHEBI:15377"/>
        <dbReference type="ChEBI" id="CHEBI:15378"/>
        <dbReference type="ChEBI" id="CHEBI:16144"/>
        <dbReference type="ChEBI" id="CHEBI:33019"/>
        <dbReference type="ChEBI" id="CHEBI:43474"/>
        <dbReference type="ChEBI" id="CHEBI:58057"/>
        <dbReference type="ChEBI" id="CHEBI:74455"/>
        <dbReference type="ChEBI" id="CHEBI:82743"/>
        <dbReference type="ChEBI" id="CHEBI:143703"/>
        <dbReference type="EC" id="2.9.1.3"/>
    </reaction>
</comment>
<dbReference type="PROSITE" id="PS50206">
    <property type="entry name" value="RHODANESE_3"/>
    <property type="match status" value="1"/>
</dbReference>
<feature type="active site" description="S-selanylcysteine intermediate" evidence="2">
    <location>
        <position position="104"/>
    </location>
</feature>
<keyword evidence="5" id="KW-1185">Reference proteome</keyword>
<gene>
    <name evidence="2 4" type="primary">selU</name>
    <name evidence="4" type="ORF">THMIRHAT_02900</name>
</gene>
<dbReference type="Pfam" id="PF26341">
    <property type="entry name" value="AAA_SelU"/>
    <property type="match status" value="1"/>
</dbReference>
<evidence type="ECO:0000256" key="2">
    <source>
        <dbReference type="HAMAP-Rule" id="MF_01622"/>
    </source>
</evidence>
<reference evidence="5" key="1">
    <citation type="submission" date="2019-11" db="EMBL/GenBank/DDBJ databases">
        <title>Isolation and characterization of two novel species in the genus Thiomicrorhabdus.</title>
        <authorList>
            <person name="Mochizuki J."/>
            <person name="Kojima H."/>
            <person name="Fukui M."/>
        </authorList>
    </citation>
    <scope>NUCLEOTIDE SEQUENCE [LARGE SCALE GENOMIC DNA]</scope>
    <source>
        <strain evidence="5">AkT22</strain>
    </source>
</reference>
<keyword evidence="2" id="KW-0808">Transferase</keyword>
<keyword evidence="1 2" id="KW-0711">Selenium</keyword>
<comment type="function">
    <text evidence="2">Involved in the post-transcriptional modification of the uridine at the wobble position (U34) of tRNA(Lys), tRNA(Glu) and tRNA(Gln). Catalyzes the conversion of 2-thiouridine (S2U-RNA) to 2-selenouridine (Se2U-RNA). Acts in a two-step process involving geranylation of 2-thiouridine (S2U) to S-geranyl-2-thiouridine (geS2U) and subsequent selenation of the latter derivative to 2-selenouridine (Se2U) in the tRNA chain.</text>
</comment>
<dbReference type="InterPro" id="IPR017582">
    <property type="entry name" value="SelU"/>
</dbReference>
<comment type="catalytic activity">
    <reaction evidence="2">
        <text>5-methylaminomethyl-S-(2E)-geranyl-thiouridine(34) in tRNA + selenophosphate + H(+) = 5-methylaminomethyl-2-(Se-phospho)selenouridine(34) in tRNA + (2E)-thiogeraniol</text>
        <dbReference type="Rhea" id="RHEA:60172"/>
        <dbReference type="Rhea" id="RHEA-COMP:14654"/>
        <dbReference type="Rhea" id="RHEA-COMP:15523"/>
        <dbReference type="ChEBI" id="CHEBI:15378"/>
        <dbReference type="ChEBI" id="CHEBI:16144"/>
        <dbReference type="ChEBI" id="CHEBI:140632"/>
        <dbReference type="ChEBI" id="CHEBI:143702"/>
        <dbReference type="ChEBI" id="CHEBI:143703"/>
    </reaction>
</comment>
<sequence length="374" mass="43192">MTKLTEFTHELPQTDDFRRIVFEQTPLIDVRAPIEFKQGAFPSAINLPLMTDDERQKIGLCYKQQGNAAAVKLGHQLVNEATRAPRVQSWLDFKQHHPDALLYCFRGGMRSKISQQWMADAGQDIIRLKGGYKAFRRFLIDFLDQAPELLSQQNIQPWVLAGRTGSGKTLVIQKLHNALDLEGLANHRGSAFGRHASPQPTQINFENQLSMALMRLIDNPEKPIQNIVVEDEGRNIGSVDIPKPLFEKLKSHARVILDTPLSERLAITFDEYVIQAQQEYPTLTRWENFMRDALLRIQKRLGGERYHRVLHQFNEAQYLQHQTGNIEFHQKWIKILLVEYYDPMYDYQLQKNQLPIAFKGNAEEVLAFFASQAE</sequence>
<dbReference type="PANTHER" id="PTHR30401:SF0">
    <property type="entry name" value="TRNA 2-SELENOURIDINE SYNTHASE"/>
    <property type="match status" value="1"/>
</dbReference>
<proteinExistence type="inferred from homology"/>
<comment type="catalytic activity">
    <reaction evidence="2">
        <text>5-methylaminomethyl-2-(Se-phospho)selenouridine(34) in tRNA + H2O = 5-methylaminomethyl-2-selenouridine(34) in tRNA + phosphate</text>
        <dbReference type="Rhea" id="RHEA:60176"/>
        <dbReference type="Rhea" id="RHEA-COMP:10196"/>
        <dbReference type="Rhea" id="RHEA-COMP:15523"/>
        <dbReference type="ChEBI" id="CHEBI:15377"/>
        <dbReference type="ChEBI" id="CHEBI:43474"/>
        <dbReference type="ChEBI" id="CHEBI:82743"/>
        <dbReference type="ChEBI" id="CHEBI:143702"/>
    </reaction>
</comment>
<dbReference type="Proteomes" id="UP000501466">
    <property type="component" value="Chromosome"/>
</dbReference>
<name>A0A6F8PKF7_9GAMM</name>
<dbReference type="EC" id="2.9.1.3" evidence="2"/>
<dbReference type="SUPFAM" id="SSF52821">
    <property type="entry name" value="Rhodanese/Cell cycle control phosphatase"/>
    <property type="match status" value="1"/>
</dbReference>
<dbReference type="Gene3D" id="3.40.250.10">
    <property type="entry name" value="Rhodanese-like domain"/>
    <property type="match status" value="1"/>
</dbReference>
<dbReference type="NCBIfam" id="NF008751">
    <property type="entry name" value="PRK11784.1-3"/>
    <property type="match status" value="1"/>
</dbReference>
<evidence type="ECO:0000256" key="1">
    <source>
        <dbReference type="ARBA" id="ARBA00023266"/>
    </source>
</evidence>
<accession>A0A6F8PKF7</accession>
<dbReference type="KEGG" id="tzo:THMIRHAT_02900"/>
<dbReference type="GO" id="GO:0002098">
    <property type="term" value="P:tRNA wobble uridine modification"/>
    <property type="evidence" value="ECO:0007669"/>
    <property type="project" value="UniProtKB-UniRule"/>
</dbReference>
<dbReference type="NCBIfam" id="TIGR03167">
    <property type="entry name" value="tRNA_sel_U_synt"/>
    <property type="match status" value="1"/>
</dbReference>
<dbReference type="Pfam" id="PF00581">
    <property type="entry name" value="Rhodanese"/>
    <property type="match status" value="1"/>
</dbReference>
<dbReference type="InterPro" id="IPR027417">
    <property type="entry name" value="P-loop_NTPase"/>
</dbReference>
<dbReference type="GO" id="GO:0016765">
    <property type="term" value="F:transferase activity, transferring alkyl or aryl (other than methyl) groups"/>
    <property type="evidence" value="ECO:0007669"/>
    <property type="project" value="UniProtKB-UniRule"/>
</dbReference>
<dbReference type="SUPFAM" id="SSF52540">
    <property type="entry name" value="P-loop containing nucleoside triphosphate hydrolases"/>
    <property type="match status" value="1"/>
</dbReference>
<dbReference type="NCBIfam" id="NF008750">
    <property type="entry name" value="PRK11784.1-2"/>
    <property type="match status" value="1"/>
</dbReference>
<comment type="similarity">
    <text evidence="2">Belongs to the SelU family.</text>
</comment>
<feature type="domain" description="Rhodanese" evidence="3">
    <location>
        <begin position="21"/>
        <end position="141"/>
    </location>
</feature>
<comment type="subunit">
    <text evidence="2">Monomer.</text>
</comment>